<accession>A0A1B1Y2G5</accession>
<proteinExistence type="predicted"/>
<name>A0A1B1Y2G5_9FLAO</name>
<feature type="transmembrane region" description="Helical" evidence="1">
    <location>
        <begin position="33"/>
        <end position="57"/>
    </location>
</feature>
<feature type="transmembrane region" description="Helical" evidence="1">
    <location>
        <begin position="316"/>
        <end position="334"/>
    </location>
</feature>
<keyword evidence="1" id="KW-0812">Transmembrane</keyword>
<feature type="transmembrane region" description="Helical" evidence="1">
    <location>
        <begin position="292"/>
        <end position="310"/>
    </location>
</feature>
<feature type="transmembrane region" description="Helical" evidence="1">
    <location>
        <begin position="260"/>
        <end position="280"/>
    </location>
</feature>
<dbReference type="STRING" id="1790137.AXE80_01055"/>
<evidence type="ECO:0000313" key="2">
    <source>
        <dbReference type="EMBL" id="ANW94964.1"/>
    </source>
</evidence>
<dbReference type="EMBL" id="CP014224">
    <property type="protein sequence ID" value="ANW94964.1"/>
    <property type="molecule type" value="Genomic_DNA"/>
</dbReference>
<gene>
    <name evidence="2" type="ORF">AXE80_01055</name>
</gene>
<evidence type="ECO:0008006" key="4">
    <source>
        <dbReference type="Google" id="ProtNLM"/>
    </source>
</evidence>
<dbReference type="Proteomes" id="UP000092967">
    <property type="component" value="Chromosome"/>
</dbReference>
<feature type="transmembrane region" description="Helical" evidence="1">
    <location>
        <begin position="154"/>
        <end position="172"/>
    </location>
</feature>
<evidence type="ECO:0000313" key="3">
    <source>
        <dbReference type="Proteomes" id="UP000092967"/>
    </source>
</evidence>
<evidence type="ECO:0000256" key="1">
    <source>
        <dbReference type="SAM" id="Phobius"/>
    </source>
</evidence>
<sequence length="335" mass="39494">MIVYFIFGFLKKEHKVEERQKMKKLYLKWVRRVIRISFCLTIVFAINILSRYSNLLINNPWVLREMYFNGDIKLFPSISYTLIFLYLSAFLGSSVLYFREDVGRKIYYLPIISSIIFAVVYIGRNEFVKISLIYFIAILLKNKEIFLFKSLKKIFAILLIVIGVSSILKKGSHIGGENLIHNTLLNIGSYGSGSLLVFDIFTQRVNRDIDFGYGEYTFYPVFRRLASIGFYRADFKLSYMDDFESFINTFTYLRPFYSDFGWFGVYVLSSFFLMIIIYFTQIDSKPKSVKKYLVFISLYPAVLFSIQGLEYQTMEYFTAILLALLLNFVFKFKFL</sequence>
<feature type="transmembrane region" description="Helical" evidence="1">
    <location>
        <begin position="77"/>
        <end position="98"/>
    </location>
</feature>
<dbReference type="AlphaFoldDB" id="A0A1B1Y2G5"/>
<dbReference type="NCBIfam" id="TIGR04370">
    <property type="entry name" value="glyco_rpt_poly"/>
    <property type="match status" value="1"/>
</dbReference>
<keyword evidence="1" id="KW-1133">Transmembrane helix</keyword>
<protein>
    <recommendedName>
        <fullName evidence="4">Oligosaccharide repeat unit polymerase</fullName>
    </recommendedName>
</protein>
<reference evidence="2 3" key="1">
    <citation type="submission" date="2016-02" db="EMBL/GenBank/DDBJ databases">
        <authorList>
            <person name="Wen L."/>
            <person name="He K."/>
            <person name="Yang H."/>
        </authorList>
    </citation>
    <scope>NUCLEOTIDE SEQUENCE [LARGE SCALE GENOMIC DNA]</scope>
    <source>
        <strain evidence="2 3">CZ1127</strain>
    </source>
</reference>
<keyword evidence="1" id="KW-0472">Membrane</keyword>
<keyword evidence="3" id="KW-1185">Reference proteome</keyword>
<feature type="transmembrane region" description="Helical" evidence="1">
    <location>
        <begin position="105"/>
        <end position="121"/>
    </location>
</feature>
<dbReference type="KEGG" id="wfu:AXE80_01055"/>
<organism evidence="2 3">
    <name type="scientific">Wenyingzhuangia fucanilytica</name>
    <dbReference type="NCBI Taxonomy" id="1790137"/>
    <lineage>
        <taxon>Bacteria</taxon>
        <taxon>Pseudomonadati</taxon>
        <taxon>Bacteroidota</taxon>
        <taxon>Flavobacteriia</taxon>
        <taxon>Flavobacteriales</taxon>
        <taxon>Flavobacteriaceae</taxon>
        <taxon>Wenyingzhuangia</taxon>
    </lineage>
</organism>